<dbReference type="PROSITE" id="PS51640">
    <property type="entry name" value="MRG"/>
    <property type="match status" value="1"/>
</dbReference>
<keyword evidence="8" id="KW-1185">Reference proteome</keyword>
<evidence type="ECO:0000256" key="1">
    <source>
        <dbReference type="ARBA" id="ARBA00004123"/>
    </source>
</evidence>
<accession>X6M8R6</accession>
<dbReference type="GO" id="GO:0006325">
    <property type="term" value="P:chromatin organization"/>
    <property type="evidence" value="ECO:0007669"/>
    <property type="project" value="UniProtKB-KW"/>
</dbReference>
<dbReference type="InterPro" id="IPR008676">
    <property type="entry name" value="MRG"/>
</dbReference>
<dbReference type="Gene3D" id="1.10.274.30">
    <property type="entry name" value="MRG domain"/>
    <property type="match status" value="1"/>
</dbReference>
<keyword evidence="7" id="KW-0808">Transferase</keyword>
<dbReference type="Proteomes" id="UP000023152">
    <property type="component" value="Unassembled WGS sequence"/>
</dbReference>
<sequence length="446" mass="52559">MFMSKVITECKSGFNITKIGKILRGSPKKIILLHDDYKIININLQVCLLKKAKQKTLRKKTSFNVLHDDECSALHHQFPHLEENVVMEILGHSDGDVKMAHAYLNLVMDCLNKEKLNESKFLEKYVERQKDWRLLKNRKRVFGEMQSENIDNNESNNERRTNGHQRMMMDVDMDDKKQHCDSAVCAQSKRRKLTHSLPTNDRKHFTSNLSLKDEPNESDRRLNKRIGKISPNFAKFFFCLYIKKHTIPFFFNFLHFSPNQKHQSFAHKKRNKKFEGIPLSKIFLFAKKKLTKVPRENGQRVIDVLRDYSSHSGNNNVCQEIERYLCECFDQTLEPKLLYDLEKPLHRLIVQSFPNLKMSQIYGVEHLCRFFVKLPQLLNPDQLPHSIRPFWEQEIKKIMEFCFTSINLFFLFPLLTKTREKLFGGVGCTHLKKKKGKLSKILTSIL</sequence>
<dbReference type="PANTHER" id="PTHR10880">
    <property type="entry name" value="MORTALITY FACTOR 4-LIKE PROTEIN"/>
    <property type="match status" value="1"/>
</dbReference>
<dbReference type="PANTHER" id="PTHR10880:SF15">
    <property type="entry name" value="MSL COMPLEX SUBUNIT 3"/>
    <property type="match status" value="1"/>
</dbReference>
<evidence type="ECO:0000313" key="8">
    <source>
        <dbReference type="Proteomes" id="UP000023152"/>
    </source>
</evidence>
<organism evidence="7 8">
    <name type="scientific">Reticulomyxa filosa</name>
    <dbReference type="NCBI Taxonomy" id="46433"/>
    <lineage>
        <taxon>Eukaryota</taxon>
        <taxon>Sar</taxon>
        <taxon>Rhizaria</taxon>
        <taxon>Retaria</taxon>
        <taxon>Foraminifera</taxon>
        <taxon>Monothalamids</taxon>
        <taxon>Reticulomyxidae</taxon>
        <taxon>Reticulomyxa</taxon>
    </lineage>
</organism>
<keyword evidence="3" id="KW-0805">Transcription regulation</keyword>
<keyword evidence="2" id="KW-0156">Chromatin regulator</keyword>
<dbReference type="GO" id="GO:0035267">
    <property type="term" value="C:NuA4 histone acetyltransferase complex"/>
    <property type="evidence" value="ECO:0007669"/>
    <property type="project" value="TreeGrafter"/>
</dbReference>
<evidence type="ECO:0000256" key="5">
    <source>
        <dbReference type="ARBA" id="ARBA00023242"/>
    </source>
</evidence>
<dbReference type="EMBL" id="ASPP01024088">
    <property type="protein sequence ID" value="ETO09400.1"/>
    <property type="molecule type" value="Genomic_DNA"/>
</dbReference>
<evidence type="ECO:0000256" key="4">
    <source>
        <dbReference type="ARBA" id="ARBA00023163"/>
    </source>
</evidence>
<gene>
    <name evidence="7" type="ORF">RFI_27975</name>
</gene>
<name>X6M8R6_RETFI</name>
<dbReference type="Pfam" id="PF05712">
    <property type="entry name" value="MRG"/>
    <property type="match status" value="1"/>
</dbReference>
<dbReference type="OrthoDB" id="124855at2759"/>
<dbReference type="InterPro" id="IPR026541">
    <property type="entry name" value="MRG_dom"/>
</dbReference>
<keyword evidence="4" id="KW-0804">Transcription</keyword>
<dbReference type="GO" id="GO:0006355">
    <property type="term" value="P:regulation of DNA-templated transcription"/>
    <property type="evidence" value="ECO:0007669"/>
    <property type="project" value="InterPro"/>
</dbReference>
<keyword evidence="5" id="KW-0539">Nucleus</keyword>
<dbReference type="GO" id="GO:0016740">
    <property type="term" value="F:transferase activity"/>
    <property type="evidence" value="ECO:0007669"/>
    <property type="project" value="UniProtKB-KW"/>
</dbReference>
<dbReference type="GO" id="GO:0005634">
    <property type="term" value="C:nucleus"/>
    <property type="evidence" value="ECO:0007669"/>
    <property type="project" value="UniProtKB-SubCell"/>
</dbReference>
<evidence type="ECO:0000259" key="6">
    <source>
        <dbReference type="Pfam" id="PF05712"/>
    </source>
</evidence>
<evidence type="ECO:0000313" key="7">
    <source>
        <dbReference type="EMBL" id="ETO09400.1"/>
    </source>
</evidence>
<feature type="domain" description="MRG" evidence="6">
    <location>
        <begin position="301"/>
        <end position="402"/>
    </location>
</feature>
<reference evidence="7 8" key="1">
    <citation type="journal article" date="2013" name="Curr. Biol.">
        <title>The Genome of the Foraminiferan Reticulomyxa filosa.</title>
        <authorList>
            <person name="Glockner G."/>
            <person name="Hulsmann N."/>
            <person name="Schleicher M."/>
            <person name="Noegel A.A."/>
            <person name="Eichinger L."/>
            <person name="Gallinger C."/>
            <person name="Pawlowski J."/>
            <person name="Sierra R."/>
            <person name="Euteneuer U."/>
            <person name="Pillet L."/>
            <person name="Moustafa A."/>
            <person name="Platzer M."/>
            <person name="Groth M."/>
            <person name="Szafranski K."/>
            <person name="Schliwa M."/>
        </authorList>
    </citation>
    <scope>NUCLEOTIDE SEQUENCE [LARGE SCALE GENOMIC DNA]</scope>
</reference>
<comment type="caution">
    <text evidence="7">The sequence shown here is derived from an EMBL/GenBank/DDBJ whole genome shotgun (WGS) entry which is preliminary data.</text>
</comment>
<comment type="subcellular location">
    <subcellularLocation>
        <location evidence="1">Nucleus</location>
    </subcellularLocation>
</comment>
<protein>
    <submittedName>
        <fullName evidence="7">NuA4 histone H4 acetyltransferase complex subunit</fullName>
    </submittedName>
</protein>
<evidence type="ECO:0000256" key="3">
    <source>
        <dbReference type="ARBA" id="ARBA00023015"/>
    </source>
</evidence>
<proteinExistence type="predicted"/>
<evidence type="ECO:0000256" key="2">
    <source>
        <dbReference type="ARBA" id="ARBA00022853"/>
    </source>
</evidence>
<dbReference type="InterPro" id="IPR038217">
    <property type="entry name" value="MRG_C_sf"/>
</dbReference>
<dbReference type="AlphaFoldDB" id="X6M8R6"/>